<dbReference type="WBParaSite" id="PDA_v2.g9756.t1">
    <property type="protein sequence ID" value="PDA_v2.g9756.t1"/>
    <property type="gene ID" value="PDA_v2.g9756"/>
</dbReference>
<name>A0A914R537_9BILA</name>
<evidence type="ECO:0000313" key="2">
    <source>
        <dbReference type="Proteomes" id="UP000887578"/>
    </source>
</evidence>
<dbReference type="AlphaFoldDB" id="A0A914R537"/>
<keyword evidence="1" id="KW-0812">Transmembrane</keyword>
<keyword evidence="2" id="KW-1185">Reference proteome</keyword>
<evidence type="ECO:0000256" key="1">
    <source>
        <dbReference type="SAM" id="Phobius"/>
    </source>
</evidence>
<organism evidence="2 3">
    <name type="scientific">Panagrolaimus davidi</name>
    <dbReference type="NCBI Taxonomy" id="227884"/>
    <lineage>
        <taxon>Eukaryota</taxon>
        <taxon>Metazoa</taxon>
        <taxon>Ecdysozoa</taxon>
        <taxon>Nematoda</taxon>
        <taxon>Chromadorea</taxon>
        <taxon>Rhabditida</taxon>
        <taxon>Tylenchina</taxon>
        <taxon>Panagrolaimomorpha</taxon>
        <taxon>Panagrolaimoidea</taxon>
        <taxon>Panagrolaimidae</taxon>
        <taxon>Panagrolaimus</taxon>
    </lineage>
</organism>
<protein>
    <submittedName>
        <fullName evidence="3">Uncharacterized protein</fullName>
    </submittedName>
</protein>
<reference evidence="3" key="1">
    <citation type="submission" date="2022-11" db="UniProtKB">
        <authorList>
            <consortium name="WormBaseParasite"/>
        </authorList>
    </citation>
    <scope>IDENTIFICATION</scope>
</reference>
<feature type="transmembrane region" description="Helical" evidence="1">
    <location>
        <begin position="24"/>
        <end position="47"/>
    </location>
</feature>
<keyword evidence="1" id="KW-0472">Membrane</keyword>
<proteinExistence type="predicted"/>
<evidence type="ECO:0000313" key="3">
    <source>
        <dbReference type="WBParaSite" id="PDA_v2.g9756.t1"/>
    </source>
</evidence>
<sequence>MKITRQVLYQSKIKIKFDFLDGRITYSVFSVVLLSIIAFLSFAFKIFHRAQHVIRNTRRCSIFPVTNSCNTSNAAPIYTSSSPYPVTDTPPYLIAAGYPSGNDLNPPSYSQVYNGTQELPSKGHDMNAIPFQPTYPQLDSTNSYI</sequence>
<dbReference type="Proteomes" id="UP000887578">
    <property type="component" value="Unplaced"/>
</dbReference>
<keyword evidence="1" id="KW-1133">Transmembrane helix</keyword>
<accession>A0A914R537</accession>